<keyword evidence="1" id="KW-1133">Transmembrane helix</keyword>
<proteinExistence type="predicted"/>
<dbReference type="AlphaFoldDB" id="A0A543AYR2"/>
<evidence type="ECO:0000313" key="3">
    <source>
        <dbReference type="Proteomes" id="UP000317043"/>
    </source>
</evidence>
<dbReference type="RefSeq" id="WP_142041029.1">
    <property type="nucleotide sequence ID" value="NZ_JBHTGS010000001.1"/>
</dbReference>
<protein>
    <submittedName>
        <fullName evidence="2">Uncharacterized protein</fullName>
    </submittedName>
</protein>
<organism evidence="2 3">
    <name type="scientific">Stackebrandtia endophytica</name>
    <dbReference type="NCBI Taxonomy" id="1496996"/>
    <lineage>
        <taxon>Bacteria</taxon>
        <taxon>Bacillati</taxon>
        <taxon>Actinomycetota</taxon>
        <taxon>Actinomycetes</taxon>
        <taxon>Glycomycetales</taxon>
        <taxon>Glycomycetaceae</taxon>
        <taxon>Stackebrandtia</taxon>
    </lineage>
</organism>
<dbReference type="Proteomes" id="UP000317043">
    <property type="component" value="Unassembled WGS sequence"/>
</dbReference>
<dbReference type="InParanoid" id="A0A543AYR2"/>
<sequence length="121" mass="13536">MSSNSDSHDVAKILGVTASVIGILAFFGIRSCDDLRTTEPSLYHAAVGDCLYSEWSENGEIESVAVDCSDSKANALVNEVVYGTTDTNRCRELSWEFTQFYYVFRGDEDREPRVICAYWTP</sequence>
<keyword evidence="1" id="KW-0472">Membrane</keyword>
<gene>
    <name evidence="2" type="ORF">FB566_3280</name>
</gene>
<feature type="transmembrane region" description="Helical" evidence="1">
    <location>
        <begin position="12"/>
        <end position="29"/>
    </location>
</feature>
<accession>A0A543AYR2</accession>
<reference evidence="2 3" key="1">
    <citation type="submission" date="2019-06" db="EMBL/GenBank/DDBJ databases">
        <title>Sequencing the genomes of 1000 actinobacteria strains.</title>
        <authorList>
            <person name="Klenk H.-P."/>
        </authorList>
    </citation>
    <scope>NUCLEOTIDE SEQUENCE [LARGE SCALE GENOMIC DNA]</scope>
    <source>
        <strain evidence="2 3">DSM 45928</strain>
    </source>
</reference>
<evidence type="ECO:0000256" key="1">
    <source>
        <dbReference type="SAM" id="Phobius"/>
    </source>
</evidence>
<keyword evidence="1" id="KW-0812">Transmembrane</keyword>
<name>A0A543AYR2_9ACTN</name>
<evidence type="ECO:0000313" key="2">
    <source>
        <dbReference type="EMBL" id="TQL77716.1"/>
    </source>
</evidence>
<keyword evidence="3" id="KW-1185">Reference proteome</keyword>
<comment type="caution">
    <text evidence="2">The sequence shown here is derived from an EMBL/GenBank/DDBJ whole genome shotgun (WGS) entry which is preliminary data.</text>
</comment>
<dbReference type="EMBL" id="VFOW01000001">
    <property type="protein sequence ID" value="TQL77716.1"/>
    <property type="molecule type" value="Genomic_DNA"/>
</dbReference>